<organism evidence="5 6">
    <name type="scientific">Jiangella asiatica</name>
    <dbReference type="NCBI Taxonomy" id="2530372"/>
    <lineage>
        <taxon>Bacteria</taxon>
        <taxon>Bacillati</taxon>
        <taxon>Actinomycetota</taxon>
        <taxon>Actinomycetes</taxon>
        <taxon>Jiangellales</taxon>
        <taxon>Jiangellaceae</taxon>
        <taxon>Jiangella</taxon>
    </lineage>
</organism>
<keyword evidence="4" id="KW-0720">Serine protease</keyword>
<comment type="similarity">
    <text evidence="1">Belongs to the peptidase S51 family.</text>
</comment>
<keyword evidence="2" id="KW-0645">Protease</keyword>
<dbReference type="SUPFAM" id="SSF52317">
    <property type="entry name" value="Class I glutamine amidotransferase-like"/>
    <property type="match status" value="1"/>
</dbReference>
<dbReference type="EMBL" id="SMKZ01000024">
    <property type="protein sequence ID" value="TDE08473.1"/>
    <property type="molecule type" value="Genomic_DNA"/>
</dbReference>
<comment type="caution">
    <text evidence="5">The sequence shown here is derived from an EMBL/GenBank/DDBJ whole genome shotgun (WGS) entry which is preliminary data.</text>
</comment>
<dbReference type="Proteomes" id="UP000294739">
    <property type="component" value="Unassembled WGS sequence"/>
</dbReference>
<keyword evidence="6" id="KW-1185">Reference proteome</keyword>
<evidence type="ECO:0000256" key="3">
    <source>
        <dbReference type="ARBA" id="ARBA00022801"/>
    </source>
</evidence>
<sequence>MEPSRVMFWVIASVIMCVQTIPRSRNHPQPSCALVRVVGRCGPRQDDRMRLYLSSFRLGAEPERLRALARSDRPVAVIANACDAASSDDLRSAAVRAELDALTGIGLAGFELDLRDHVGDPDGLAAALAEAEIAWLRGGNVFVLRHALAVSGADQVFRTLLAEDRIVYAGYSAGPCCLAPSLRGLELCDPVDDLLRLHPRAEVPWDGLGVLDRAFVPHLDTPGHPETGAVGEIARHYREQGQPYWALRDGQALVVDGDHVQLR</sequence>
<evidence type="ECO:0000256" key="4">
    <source>
        <dbReference type="ARBA" id="ARBA00022825"/>
    </source>
</evidence>
<keyword evidence="3" id="KW-0378">Hydrolase</keyword>
<dbReference type="GO" id="GO:0008236">
    <property type="term" value="F:serine-type peptidase activity"/>
    <property type="evidence" value="ECO:0007669"/>
    <property type="project" value="UniProtKB-KW"/>
</dbReference>
<accession>A0A4R5DDW7</accession>
<dbReference type="InParanoid" id="A0A4R5DDW7"/>
<dbReference type="PANTHER" id="PTHR20842">
    <property type="entry name" value="PROTEASE S51 ALPHA-ASPARTYL DIPEPTIDASE"/>
    <property type="match status" value="1"/>
</dbReference>
<evidence type="ECO:0000256" key="2">
    <source>
        <dbReference type="ARBA" id="ARBA00022670"/>
    </source>
</evidence>
<evidence type="ECO:0000256" key="1">
    <source>
        <dbReference type="ARBA" id="ARBA00006534"/>
    </source>
</evidence>
<dbReference type="AlphaFoldDB" id="A0A4R5DDW7"/>
<reference evidence="5 6" key="1">
    <citation type="submission" date="2019-03" db="EMBL/GenBank/DDBJ databases">
        <title>Draft genome sequences of novel Actinobacteria.</title>
        <authorList>
            <person name="Sahin N."/>
            <person name="Ay H."/>
            <person name="Saygin H."/>
        </authorList>
    </citation>
    <scope>NUCLEOTIDE SEQUENCE [LARGE SCALE GENOMIC DNA]</scope>
    <source>
        <strain evidence="5 6">5K138</strain>
    </source>
</reference>
<protein>
    <submittedName>
        <fullName evidence="5">Peptidase</fullName>
    </submittedName>
</protein>
<dbReference type="InterPro" id="IPR029062">
    <property type="entry name" value="Class_I_gatase-like"/>
</dbReference>
<proteinExistence type="inferred from homology"/>
<dbReference type="OrthoDB" id="3373764at2"/>
<evidence type="ECO:0000313" key="5">
    <source>
        <dbReference type="EMBL" id="TDE08473.1"/>
    </source>
</evidence>
<dbReference type="Pfam" id="PF03575">
    <property type="entry name" value="Peptidase_S51"/>
    <property type="match status" value="1"/>
</dbReference>
<dbReference type="GO" id="GO:0006508">
    <property type="term" value="P:proteolysis"/>
    <property type="evidence" value="ECO:0007669"/>
    <property type="project" value="UniProtKB-KW"/>
</dbReference>
<name>A0A4R5DDW7_9ACTN</name>
<dbReference type="Gene3D" id="3.40.50.880">
    <property type="match status" value="1"/>
</dbReference>
<evidence type="ECO:0000313" key="6">
    <source>
        <dbReference type="Proteomes" id="UP000294739"/>
    </source>
</evidence>
<dbReference type="InterPro" id="IPR005320">
    <property type="entry name" value="Peptidase_S51"/>
</dbReference>
<dbReference type="PANTHER" id="PTHR20842:SF0">
    <property type="entry name" value="ALPHA-ASPARTYL DIPEPTIDASE"/>
    <property type="match status" value="1"/>
</dbReference>
<gene>
    <name evidence="5" type="ORF">E1269_17360</name>
</gene>